<feature type="signal peptide" evidence="1">
    <location>
        <begin position="1"/>
        <end position="22"/>
    </location>
</feature>
<accession>A0A6V7Q4Q2</accession>
<protein>
    <recommendedName>
        <fullName evidence="3">Secreted protein</fullName>
    </recommendedName>
</protein>
<name>A0A6V7Q4Q2_ANACO</name>
<feature type="chain" id="PRO_5028247816" description="Secreted protein" evidence="1">
    <location>
        <begin position="23"/>
        <end position="121"/>
    </location>
</feature>
<dbReference type="EMBL" id="LR862132">
    <property type="protein sequence ID" value="CAD1837855.1"/>
    <property type="molecule type" value="Genomic_DNA"/>
</dbReference>
<evidence type="ECO:0000313" key="2">
    <source>
        <dbReference type="EMBL" id="CAD1837855.1"/>
    </source>
</evidence>
<dbReference type="PANTHER" id="PTHR33181:SF4">
    <property type="entry name" value="OVULE PROTEIN"/>
    <property type="match status" value="1"/>
</dbReference>
<gene>
    <name evidence="2" type="ORF">CB5_LOCUS21066</name>
</gene>
<evidence type="ECO:0008006" key="3">
    <source>
        <dbReference type="Google" id="ProtNLM"/>
    </source>
</evidence>
<sequence>MLLLLLLLLILARGRFIRLSSAAMVMGWWDRIVFPMRRVWIGVASRLGMRKSGLSRLRYEVSTCEYEDVRVMWEMLSRTDGEIGVGRRGRRAPSDGGEAAARVGGAGLGAAGPSWNFCRSF</sequence>
<dbReference type="PANTHER" id="PTHR33181">
    <property type="entry name" value="OS01G0778500 PROTEIN"/>
    <property type="match status" value="1"/>
</dbReference>
<proteinExistence type="predicted"/>
<evidence type="ECO:0000256" key="1">
    <source>
        <dbReference type="SAM" id="SignalP"/>
    </source>
</evidence>
<dbReference type="AlphaFoldDB" id="A0A6V7Q4Q2"/>
<keyword evidence="1" id="KW-0732">Signal</keyword>
<reference evidence="2" key="1">
    <citation type="submission" date="2020-07" db="EMBL/GenBank/DDBJ databases">
        <authorList>
            <person name="Lin J."/>
        </authorList>
    </citation>
    <scope>NUCLEOTIDE SEQUENCE</scope>
</reference>
<organism evidence="2">
    <name type="scientific">Ananas comosus var. bracteatus</name>
    <name type="common">red pineapple</name>
    <dbReference type="NCBI Taxonomy" id="296719"/>
    <lineage>
        <taxon>Eukaryota</taxon>
        <taxon>Viridiplantae</taxon>
        <taxon>Streptophyta</taxon>
        <taxon>Embryophyta</taxon>
        <taxon>Tracheophyta</taxon>
        <taxon>Spermatophyta</taxon>
        <taxon>Magnoliopsida</taxon>
        <taxon>Liliopsida</taxon>
        <taxon>Poales</taxon>
        <taxon>Bromeliaceae</taxon>
        <taxon>Bromelioideae</taxon>
        <taxon>Ananas</taxon>
    </lineage>
</organism>